<dbReference type="EMBL" id="CM039176">
    <property type="protein sequence ID" value="KAH9715625.1"/>
    <property type="molecule type" value="Genomic_DNA"/>
</dbReference>
<comment type="caution">
    <text evidence="1">The sequence shown here is derived from an EMBL/GenBank/DDBJ whole genome shotgun (WGS) entry which is preliminary data.</text>
</comment>
<sequence length="190" mass="21178">MRSILLLSWSFLIPFLPNYFGIQMVLASGQCRSDQQSLLLQMKNSFRLSNDSVFPSTKLSQWSSHQSSDCCDWSGVRCDEAGHVIGLDLSREPIIDGLENATGLFDLQYLQSLNLSFTLFYGFQIPSRLGNLTNLTHLNLSQGGFGGEIPIEISSLTRVFGQSAEFEDLGSQRVWVAREVSRKDIAGSYP</sequence>
<evidence type="ECO:0000313" key="2">
    <source>
        <dbReference type="Proteomes" id="UP000829398"/>
    </source>
</evidence>
<name>A0ACB8JDH0_CITSI</name>
<protein>
    <submittedName>
        <fullName evidence="1">Uncharacterized protein</fullName>
    </submittedName>
</protein>
<gene>
    <name evidence="1" type="ORF">KPL71_021129</name>
</gene>
<dbReference type="Proteomes" id="UP000829398">
    <property type="component" value="Chromosome 7"/>
</dbReference>
<evidence type="ECO:0000313" key="1">
    <source>
        <dbReference type="EMBL" id="KAH9715625.1"/>
    </source>
</evidence>
<organism evidence="1 2">
    <name type="scientific">Citrus sinensis</name>
    <name type="common">Sweet orange</name>
    <name type="synonym">Citrus aurantium var. sinensis</name>
    <dbReference type="NCBI Taxonomy" id="2711"/>
    <lineage>
        <taxon>Eukaryota</taxon>
        <taxon>Viridiplantae</taxon>
        <taxon>Streptophyta</taxon>
        <taxon>Embryophyta</taxon>
        <taxon>Tracheophyta</taxon>
        <taxon>Spermatophyta</taxon>
        <taxon>Magnoliopsida</taxon>
        <taxon>eudicotyledons</taxon>
        <taxon>Gunneridae</taxon>
        <taxon>Pentapetalae</taxon>
        <taxon>rosids</taxon>
        <taxon>malvids</taxon>
        <taxon>Sapindales</taxon>
        <taxon>Rutaceae</taxon>
        <taxon>Aurantioideae</taxon>
        <taxon>Citrus</taxon>
    </lineage>
</organism>
<proteinExistence type="predicted"/>
<reference evidence="2" key="1">
    <citation type="journal article" date="2023" name="Hortic. Res.">
        <title>A chromosome-level phased genome enabling allele-level studies in sweet orange: a case study on citrus Huanglongbing tolerance.</title>
        <authorList>
            <person name="Wu B."/>
            <person name="Yu Q."/>
            <person name="Deng Z."/>
            <person name="Duan Y."/>
            <person name="Luo F."/>
            <person name="Gmitter F. Jr."/>
        </authorList>
    </citation>
    <scope>NUCLEOTIDE SEQUENCE [LARGE SCALE GENOMIC DNA]</scope>
    <source>
        <strain evidence="2">cv. Valencia</strain>
    </source>
</reference>
<keyword evidence="2" id="KW-1185">Reference proteome</keyword>
<accession>A0ACB8JDH0</accession>